<dbReference type="Proteomes" id="UP001628091">
    <property type="component" value="Unassembled WGS sequence"/>
</dbReference>
<protein>
    <submittedName>
        <fullName evidence="1">Uncharacterized protein</fullName>
    </submittedName>
</protein>
<comment type="caution">
    <text evidence="1">The sequence shown here is derived from an EMBL/GenBank/DDBJ whole genome shotgun (WGS) entry which is preliminary data.</text>
</comment>
<sequence length="81" mass="9161">MRQPRLATGKARVRENAVPAISFDRIRIKSDSREKHTGAMPHTGAVPGRLIRADIFASIVMATTPLFWLSPPKQRVRRIQE</sequence>
<name>A0ABQ0H1C6_9HYPH</name>
<keyword evidence="2" id="KW-1185">Reference proteome</keyword>
<reference evidence="1 2" key="1">
    <citation type="submission" date="2024-10" db="EMBL/GenBank/DDBJ databases">
        <title>Isolation, draft genome sequencing and identification of Phyllobacterium sp. NSA23, isolated from leaf soil.</title>
        <authorList>
            <person name="Akita H."/>
        </authorList>
    </citation>
    <scope>NUCLEOTIDE SEQUENCE [LARGE SCALE GENOMIC DNA]</scope>
    <source>
        <strain evidence="1 2">NSA23</strain>
    </source>
</reference>
<proteinExistence type="predicted"/>
<evidence type="ECO:0000313" key="2">
    <source>
        <dbReference type="Proteomes" id="UP001628091"/>
    </source>
</evidence>
<accession>A0ABQ0H1C6</accession>
<organism evidence="1 2">
    <name type="scientific">Phyllobacterium phragmitis</name>
    <dbReference type="NCBI Taxonomy" id="2670329"/>
    <lineage>
        <taxon>Bacteria</taxon>
        <taxon>Pseudomonadati</taxon>
        <taxon>Pseudomonadota</taxon>
        <taxon>Alphaproteobacteria</taxon>
        <taxon>Hyphomicrobiales</taxon>
        <taxon>Phyllobacteriaceae</taxon>
        <taxon>Phyllobacterium</taxon>
    </lineage>
</organism>
<dbReference type="EMBL" id="BAAFZP010000001">
    <property type="protein sequence ID" value="GAB1582720.1"/>
    <property type="molecule type" value="Genomic_DNA"/>
</dbReference>
<evidence type="ECO:0000313" key="1">
    <source>
        <dbReference type="EMBL" id="GAB1582720.1"/>
    </source>
</evidence>
<gene>
    <name evidence="1" type="ORF">PPNSA23_26630</name>
</gene>